<dbReference type="Proteomes" id="UP001215598">
    <property type="component" value="Unassembled WGS sequence"/>
</dbReference>
<keyword evidence="3" id="KW-1185">Reference proteome</keyword>
<accession>A0AAD7IDJ7</accession>
<reference evidence="2" key="1">
    <citation type="submission" date="2023-03" db="EMBL/GenBank/DDBJ databases">
        <title>Massive genome expansion in bonnet fungi (Mycena s.s.) driven by repeated elements and novel gene families across ecological guilds.</title>
        <authorList>
            <consortium name="Lawrence Berkeley National Laboratory"/>
            <person name="Harder C.B."/>
            <person name="Miyauchi S."/>
            <person name="Viragh M."/>
            <person name="Kuo A."/>
            <person name="Thoen E."/>
            <person name="Andreopoulos B."/>
            <person name="Lu D."/>
            <person name="Skrede I."/>
            <person name="Drula E."/>
            <person name="Henrissat B."/>
            <person name="Morin E."/>
            <person name="Kohler A."/>
            <person name="Barry K."/>
            <person name="LaButti K."/>
            <person name="Morin E."/>
            <person name="Salamov A."/>
            <person name="Lipzen A."/>
            <person name="Mereny Z."/>
            <person name="Hegedus B."/>
            <person name="Baldrian P."/>
            <person name="Stursova M."/>
            <person name="Weitz H."/>
            <person name="Taylor A."/>
            <person name="Grigoriev I.V."/>
            <person name="Nagy L.G."/>
            <person name="Martin F."/>
            <person name="Kauserud H."/>
        </authorList>
    </citation>
    <scope>NUCLEOTIDE SEQUENCE</scope>
    <source>
        <strain evidence="2">CBHHK182m</strain>
    </source>
</reference>
<dbReference type="Gene3D" id="3.40.50.300">
    <property type="entry name" value="P-loop containing nucleotide triphosphate hydrolases"/>
    <property type="match status" value="1"/>
</dbReference>
<feature type="region of interest" description="Disordered" evidence="1">
    <location>
        <begin position="68"/>
        <end position="91"/>
    </location>
</feature>
<dbReference type="AlphaFoldDB" id="A0AAD7IDJ7"/>
<dbReference type="InterPro" id="IPR027417">
    <property type="entry name" value="P-loop_NTPase"/>
</dbReference>
<sequence length="110" mass="12391">MRFWIGDWRIQMFDVGGQRSERKKWIRCFEREVWRKDVVPPGRVGGDLAGGKNGDEDEGTLVLGFLTNRRSPQTQQRAKGGSSGEGGVYNAQGGLRPFRIVFSEKSQAFV</sequence>
<feature type="compositionally biased region" description="Polar residues" evidence="1">
    <location>
        <begin position="68"/>
        <end position="77"/>
    </location>
</feature>
<organism evidence="2 3">
    <name type="scientific">Mycena metata</name>
    <dbReference type="NCBI Taxonomy" id="1033252"/>
    <lineage>
        <taxon>Eukaryota</taxon>
        <taxon>Fungi</taxon>
        <taxon>Dikarya</taxon>
        <taxon>Basidiomycota</taxon>
        <taxon>Agaricomycotina</taxon>
        <taxon>Agaricomycetes</taxon>
        <taxon>Agaricomycetidae</taxon>
        <taxon>Agaricales</taxon>
        <taxon>Marasmiineae</taxon>
        <taxon>Mycenaceae</taxon>
        <taxon>Mycena</taxon>
    </lineage>
</organism>
<evidence type="ECO:0000313" key="3">
    <source>
        <dbReference type="Proteomes" id="UP001215598"/>
    </source>
</evidence>
<protein>
    <submittedName>
        <fullName evidence="2">Uncharacterized protein</fullName>
    </submittedName>
</protein>
<name>A0AAD7IDJ7_9AGAR</name>
<evidence type="ECO:0000313" key="2">
    <source>
        <dbReference type="EMBL" id="KAJ7740352.1"/>
    </source>
</evidence>
<dbReference type="EMBL" id="JARKIB010000103">
    <property type="protein sequence ID" value="KAJ7740352.1"/>
    <property type="molecule type" value="Genomic_DNA"/>
</dbReference>
<evidence type="ECO:0000256" key="1">
    <source>
        <dbReference type="SAM" id="MobiDB-lite"/>
    </source>
</evidence>
<gene>
    <name evidence="2" type="ORF">B0H16DRAFT_1567336</name>
</gene>
<dbReference type="SUPFAM" id="SSF52540">
    <property type="entry name" value="P-loop containing nucleoside triphosphate hydrolases"/>
    <property type="match status" value="1"/>
</dbReference>
<proteinExistence type="predicted"/>
<comment type="caution">
    <text evidence="2">The sequence shown here is derived from an EMBL/GenBank/DDBJ whole genome shotgun (WGS) entry which is preliminary data.</text>
</comment>